<organism evidence="10 11">
    <name type="scientific">Roseibium aggregatum</name>
    <dbReference type="NCBI Taxonomy" id="187304"/>
    <lineage>
        <taxon>Bacteria</taxon>
        <taxon>Pseudomonadati</taxon>
        <taxon>Pseudomonadota</taxon>
        <taxon>Alphaproteobacteria</taxon>
        <taxon>Hyphomicrobiales</taxon>
        <taxon>Stappiaceae</taxon>
        <taxon>Roseibium</taxon>
    </lineage>
</organism>
<comment type="subcellular location">
    <subcellularLocation>
        <location evidence="9">Cell membrane</location>
        <topology evidence="9">Single-pass membrane protein</topology>
    </subcellularLocation>
    <subcellularLocation>
        <location evidence="1">Membrane</location>
    </subcellularLocation>
</comment>
<dbReference type="InterPro" id="IPR038379">
    <property type="entry name" value="SecE_sf"/>
</dbReference>
<evidence type="ECO:0000256" key="4">
    <source>
        <dbReference type="ARBA" id="ARBA00022692"/>
    </source>
</evidence>
<keyword evidence="8 9" id="KW-0472">Membrane</keyword>
<evidence type="ECO:0000256" key="3">
    <source>
        <dbReference type="ARBA" id="ARBA00022475"/>
    </source>
</evidence>
<keyword evidence="7 9" id="KW-0811">Translocation</keyword>
<keyword evidence="4 9" id="KW-0812">Transmembrane</keyword>
<reference evidence="11" key="1">
    <citation type="submission" date="2015-07" db="EMBL/GenBank/DDBJ databases">
        <authorList>
            <person name="Rodrigo-Torres Lidia"/>
            <person name="Arahal R.David."/>
        </authorList>
    </citation>
    <scope>NUCLEOTIDE SEQUENCE [LARGE SCALE GENOMIC DNA]</scope>
    <source>
        <strain evidence="11">CECT 4801</strain>
    </source>
</reference>
<evidence type="ECO:0000256" key="8">
    <source>
        <dbReference type="ARBA" id="ARBA00023136"/>
    </source>
</evidence>
<keyword evidence="5 9" id="KW-0653">Protein transport</keyword>
<dbReference type="STRING" id="187304.B0E33_24530"/>
<dbReference type="NCBIfam" id="TIGR00964">
    <property type="entry name" value="secE_bact"/>
    <property type="match status" value="1"/>
</dbReference>
<accession>A0A0M6Y113</accession>
<comment type="subunit">
    <text evidence="9">Component of the Sec protein translocase complex. Heterotrimer consisting of SecY, SecE and SecG subunits. The heterotrimers can form oligomers, although 1 heterotrimer is thought to be able to translocate proteins. Interacts with the ribosome. Interacts with SecDF, and other proteins may be involved. Interacts with SecA.</text>
</comment>
<evidence type="ECO:0000256" key="2">
    <source>
        <dbReference type="ARBA" id="ARBA00022448"/>
    </source>
</evidence>
<dbReference type="GO" id="GO:0005886">
    <property type="term" value="C:plasma membrane"/>
    <property type="evidence" value="ECO:0007669"/>
    <property type="project" value="UniProtKB-SubCell"/>
</dbReference>
<evidence type="ECO:0000256" key="1">
    <source>
        <dbReference type="ARBA" id="ARBA00004370"/>
    </source>
</evidence>
<dbReference type="AlphaFoldDB" id="A0A0M6Y113"/>
<dbReference type="GeneID" id="68847743"/>
<comment type="similarity">
    <text evidence="9">Belongs to the SecE/SEC61-gamma family.</text>
</comment>
<dbReference type="Pfam" id="PF00584">
    <property type="entry name" value="SecE"/>
    <property type="match status" value="1"/>
</dbReference>
<evidence type="ECO:0000256" key="5">
    <source>
        <dbReference type="ARBA" id="ARBA00022927"/>
    </source>
</evidence>
<dbReference type="EMBL" id="CXST01000001">
    <property type="protein sequence ID" value="CTQ42690.1"/>
    <property type="molecule type" value="Genomic_DNA"/>
</dbReference>
<keyword evidence="6 9" id="KW-1133">Transmembrane helix</keyword>
<dbReference type="GO" id="GO:0043952">
    <property type="term" value="P:protein transport by the Sec complex"/>
    <property type="evidence" value="ECO:0007669"/>
    <property type="project" value="UniProtKB-UniRule"/>
</dbReference>
<protein>
    <recommendedName>
        <fullName evidence="9">Protein translocase subunit SecE</fullName>
    </recommendedName>
</protein>
<name>A0A0M6Y113_9HYPH</name>
<evidence type="ECO:0000256" key="7">
    <source>
        <dbReference type="ARBA" id="ARBA00023010"/>
    </source>
</evidence>
<feature type="transmembrane region" description="Helical" evidence="9">
    <location>
        <begin position="29"/>
        <end position="49"/>
    </location>
</feature>
<evidence type="ECO:0000313" key="10">
    <source>
        <dbReference type="EMBL" id="CTQ42690.1"/>
    </source>
</evidence>
<evidence type="ECO:0000256" key="6">
    <source>
        <dbReference type="ARBA" id="ARBA00022989"/>
    </source>
</evidence>
<dbReference type="Gene3D" id="1.20.5.1030">
    <property type="entry name" value="Preprotein translocase secy subunit"/>
    <property type="match status" value="1"/>
</dbReference>
<keyword evidence="2 9" id="KW-0813">Transport</keyword>
<comment type="function">
    <text evidence="9">Essential subunit of the Sec protein translocation channel SecYEG. Clamps together the 2 halves of SecY. May contact the channel plug during translocation.</text>
</comment>
<dbReference type="KEGG" id="lagg:B0E33_24530"/>
<dbReference type="GO" id="GO:0009306">
    <property type="term" value="P:protein secretion"/>
    <property type="evidence" value="ECO:0007669"/>
    <property type="project" value="UniProtKB-UniRule"/>
</dbReference>
<keyword evidence="11" id="KW-1185">Reference proteome</keyword>
<dbReference type="Proteomes" id="UP000048926">
    <property type="component" value="Unassembled WGS sequence"/>
</dbReference>
<keyword evidence="3 9" id="KW-1003">Cell membrane</keyword>
<evidence type="ECO:0000256" key="9">
    <source>
        <dbReference type="HAMAP-Rule" id="MF_00422"/>
    </source>
</evidence>
<dbReference type="InterPro" id="IPR005807">
    <property type="entry name" value="SecE_bac"/>
</dbReference>
<evidence type="ECO:0000313" key="11">
    <source>
        <dbReference type="Proteomes" id="UP000048926"/>
    </source>
</evidence>
<gene>
    <name evidence="9" type="primary">secE</name>
    <name evidence="10" type="ORF">LAL4801_01122</name>
</gene>
<dbReference type="HAMAP" id="MF_00422">
    <property type="entry name" value="SecE"/>
    <property type="match status" value="1"/>
</dbReference>
<sequence length="65" mass="7142">MAKTNPFKFIQEVRAETSKVTWPTRKETAVTTVMVFIMVVIAAIFFLVADQLMGFGIGYLLGVGG</sequence>
<dbReference type="PANTHER" id="PTHR33910:SF1">
    <property type="entry name" value="PROTEIN TRANSLOCASE SUBUNIT SECE"/>
    <property type="match status" value="1"/>
</dbReference>
<dbReference type="GO" id="GO:0006605">
    <property type="term" value="P:protein targeting"/>
    <property type="evidence" value="ECO:0007669"/>
    <property type="project" value="UniProtKB-UniRule"/>
</dbReference>
<dbReference type="PANTHER" id="PTHR33910">
    <property type="entry name" value="PROTEIN TRANSLOCASE SUBUNIT SECE"/>
    <property type="match status" value="1"/>
</dbReference>
<proteinExistence type="inferred from homology"/>
<dbReference type="GO" id="GO:0008320">
    <property type="term" value="F:protein transmembrane transporter activity"/>
    <property type="evidence" value="ECO:0007669"/>
    <property type="project" value="UniProtKB-UniRule"/>
</dbReference>
<dbReference type="InterPro" id="IPR001901">
    <property type="entry name" value="Translocase_SecE/Sec61-g"/>
</dbReference>
<dbReference type="GO" id="GO:0065002">
    <property type="term" value="P:intracellular protein transmembrane transport"/>
    <property type="evidence" value="ECO:0007669"/>
    <property type="project" value="UniProtKB-UniRule"/>
</dbReference>
<dbReference type="RefSeq" id="WP_006936470.1">
    <property type="nucleotide sequence ID" value="NZ_CP045617.1"/>
</dbReference>